<protein>
    <submittedName>
        <fullName evidence="1">Uncharacterized protein</fullName>
    </submittedName>
</protein>
<comment type="caution">
    <text evidence="1">The sequence shown here is derived from an EMBL/GenBank/DDBJ whole genome shotgun (WGS) entry which is preliminary data.</text>
</comment>
<organism evidence="1">
    <name type="scientific">bioreactor metagenome</name>
    <dbReference type="NCBI Taxonomy" id="1076179"/>
    <lineage>
        <taxon>unclassified sequences</taxon>
        <taxon>metagenomes</taxon>
        <taxon>ecological metagenomes</taxon>
    </lineage>
</organism>
<accession>A0A645ID84</accession>
<dbReference type="AlphaFoldDB" id="A0A645ID84"/>
<reference evidence="1" key="1">
    <citation type="submission" date="2019-08" db="EMBL/GenBank/DDBJ databases">
        <authorList>
            <person name="Kucharzyk K."/>
            <person name="Murdoch R.W."/>
            <person name="Higgins S."/>
            <person name="Loffler F."/>
        </authorList>
    </citation>
    <scope>NUCLEOTIDE SEQUENCE</scope>
</reference>
<proteinExistence type="predicted"/>
<dbReference type="EMBL" id="VSSQ01110737">
    <property type="protein sequence ID" value="MPN48419.1"/>
    <property type="molecule type" value="Genomic_DNA"/>
</dbReference>
<gene>
    <name evidence="1" type="ORF">SDC9_196026</name>
</gene>
<evidence type="ECO:0000313" key="1">
    <source>
        <dbReference type="EMBL" id="MPN48419.1"/>
    </source>
</evidence>
<sequence>MIVIADDRGVDIAVTVNLRAAQKANIYVAALQVIREDIVHAADGAGSTHQGGVTDGKRQPCRPCADDAGFIDHLQVGGMGAPGQVAGQVGQPNAHEHHIAIQQQPGGVDAHQF</sequence>
<name>A0A645ID84_9ZZZZ</name>